<dbReference type="Ensembl" id="ENST00000703426.1">
    <property type="protein sequence ID" value="ENSP00000515297.1"/>
    <property type="gene ID" value="ENSG00000133884.11"/>
</dbReference>
<evidence type="ECO:0007829" key="3">
    <source>
        <dbReference type="PeptideAtlas" id="A0A994J3P2"/>
    </source>
</evidence>
<reference evidence="1" key="4">
    <citation type="submission" date="2025-08" db="UniProtKB">
        <authorList>
            <consortium name="Ensembl"/>
        </authorList>
    </citation>
    <scope>IDENTIFICATION</scope>
</reference>
<evidence type="ECO:0000313" key="1">
    <source>
        <dbReference type="Ensembl" id="ENSP00000515297.1"/>
    </source>
</evidence>
<sequence length="102" mass="11062">MAAVVENVVKLYLRLQIFLGRIYRGADPEGKELQGSGPWPRPVAAIKNLQLDRSRSGQLSLKGHLALGSSTTKMPWSSATITMLASVLSAACACLSWTHRPE</sequence>
<dbReference type="EMBL" id="AP000944">
    <property type="status" value="NOT_ANNOTATED_CDS"/>
    <property type="molecule type" value="Genomic_DNA"/>
</dbReference>
<keyword evidence="2" id="KW-1185">Reference proteome</keyword>
<proteinExistence type="evidence at protein level"/>
<dbReference type="Proteomes" id="UP000005640">
    <property type="component" value="Chromosome 11"/>
</dbReference>
<dbReference type="HGNC" id="HGNC:9964">
    <property type="gene designation" value="DPF2"/>
</dbReference>
<reference evidence="1" key="5">
    <citation type="submission" date="2025-09" db="UniProtKB">
        <authorList>
            <consortium name="Ensembl"/>
        </authorList>
    </citation>
    <scope>IDENTIFICATION</scope>
</reference>
<evidence type="ECO:0007829" key="4">
    <source>
        <dbReference type="ProteomicsDB" id="A0A994J3P2"/>
    </source>
</evidence>
<organism evidence="1 2">
    <name type="scientific">Homo sapiens</name>
    <name type="common">Human</name>
    <dbReference type="NCBI Taxonomy" id="9606"/>
    <lineage>
        <taxon>Eukaryota</taxon>
        <taxon>Metazoa</taxon>
        <taxon>Chordata</taxon>
        <taxon>Craniata</taxon>
        <taxon>Vertebrata</taxon>
        <taxon>Euteleostomi</taxon>
        <taxon>Mammalia</taxon>
        <taxon>Eutheria</taxon>
        <taxon>Euarchontoglires</taxon>
        <taxon>Primates</taxon>
        <taxon>Haplorrhini</taxon>
        <taxon>Catarrhini</taxon>
        <taxon>Hominidae</taxon>
        <taxon>Homo</taxon>
    </lineage>
</organism>
<name>A0A994J3P2_HUMAN</name>
<dbReference type="OrthoDB" id="1903104at2759"/>
<dbReference type="GeneTree" id="ENSGT00940000155070"/>
<reference evidence="1 2" key="2">
    <citation type="journal article" date="2004" name="Nature">
        <title>Finishing the euchromatic sequence of the human genome.</title>
        <authorList>
            <consortium name="International Human Genome Sequencing Consortium"/>
        </authorList>
    </citation>
    <scope>NUCLEOTIDE SEQUENCE [LARGE SCALE GENOMIC DNA]</scope>
</reference>
<dbReference type="AlphaFoldDB" id="A0A994J3P2"/>
<reference evidence="1 2" key="1">
    <citation type="journal article" date="2001" name="Nature">
        <title>Initial sequencing and analysis of the human genome.</title>
        <authorList>
            <consortium name="International Human Genome Sequencing Consortium"/>
            <person name="Lander E.S."/>
            <person name="Linton L.M."/>
            <person name="Birren B."/>
            <person name="Nusbaum C."/>
            <person name="Zody M.C."/>
            <person name="Baldwin J."/>
            <person name="Devon K."/>
            <person name="Dewar K."/>
            <person name="Doyle M."/>
            <person name="FitzHugh W."/>
            <person name="Funke R."/>
            <person name="Gage D."/>
            <person name="Harris K."/>
            <person name="Heaford A."/>
            <person name="Howland J."/>
            <person name="Kann L."/>
            <person name="Lehoczky J."/>
            <person name="LeVine R."/>
            <person name="McEwan P."/>
            <person name="McKernan K."/>
            <person name="Meldrim J."/>
            <person name="Mesirov J.P."/>
            <person name="Miranda C."/>
            <person name="Morris W."/>
            <person name="Naylor J."/>
            <person name="Raymond C."/>
            <person name="Rosetti M."/>
            <person name="Santos R."/>
            <person name="Sheridan A."/>
            <person name="Sougnez C."/>
            <person name="Stange-Thomann N."/>
            <person name="Stojanovic N."/>
            <person name="Subramanian A."/>
            <person name="Wyman D."/>
            <person name="Rogers J."/>
            <person name="Sulston J."/>
            <person name="Ainscough R."/>
            <person name="Beck S."/>
            <person name="Bentley D."/>
            <person name="Burton J."/>
            <person name="Clee C."/>
            <person name="Carter N."/>
            <person name="Coulson A."/>
            <person name="Deadman R."/>
            <person name="Deloukas P."/>
            <person name="Dunham A."/>
            <person name="Dunham I."/>
            <person name="Durbin R."/>
            <person name="French L."/>
            <person name="Grafham D."/>
            <person name="Gregory S."/>
            <person name="Hubbard T."/>
            <person name="Humphray S."/>
            <person name="Hunt A."/>
            <person name="Jones M."/>
            <person name="Lloyd C."/>
            <person name="McMurray A."/>
            <person name="Matthews L."/>
            <person name="Mercer S."/>
            <person name="Milne S."/>
            <person name="Mullikin J.C."/>
            <person name="Mungall A."/>
            <person name="Plumb R."/>
            <person name="Ross M."/>
            <person name="Shownkeen R."/>
            <person name="Sims S."/>
            <person name="Waterston R.H."/>
            <person name="Wilson R.K."/>
            <person name="Hillier L.W."/>
            <person name="McPherson J.D."/>
            <person name="Marra M.A."/>
            <person name="Mardis E.R."/>
            <person name="Fulton L.A."/>
            <person name="Chinwalla A.T."/>
            <person name="Pepin K.H."/>
            <person name="Gish W.R."/>
            <person name="Chissoe S.L."/>
            <person name="Wendl M.C."/>
            <person name="Delehaunty K.D."/>
            <person name="Miner T.L."/>
            <person name="Delehaunty A."/>
            <person name="Kramer J.B."/>
            <person name="Cook L.L."/>
            <person name="Fulton R.S."/>
            <person name="Johnson D.L."/>
            <person name="Minx P.J."/>
            <person name="Clifton S.W."/>
            <person name="Hawkins T."/>
            <person name="Branscomb E."/>
            <person name="Predki P."/>
            <person name="Richardson P."/>
            <person name="Wenning S."/>
            <person name="Slezak T."/>
            <person name="Doggett N."/>
            <person name="Cheng J.F."/>
            <person name="Olsen A."/>
            <person name="Lucas S."/>
            <person name="Elkin C."/>
            <person name="Uberbacher E."/>
            <person name="Frazier M."/>
            <person name="Gibbs R.A."/>
            <person name="Muzny D.M."/>
            <person name="Scherer S.E."/>
            <person name="Bouck J.B."/>
            <person name="Sodergren E.J."/>
            <person name="Worley K.C."/>
            <person name="Rives C.M."/>
            <person name="Gorrell J.H."/>
            <person name="Metzker M.L."/>
            <person name="Naylor S.L."/>
            <person name="Kucherlapati R.S."/>
            <person name="Nelson D.L."/>
            <person name="Weinstock G.M."/>
            <person name="Sakaki Y."/>
            <person name="Fujiyama A."/>
            <person name="Hattori M."/>
            <person name="Yada T."/>
            <person name="Toyoda A."/>
            <person name="Itoh T."/>
            <person name="Kawagoe C."/>
            <person name="Watanabe H."/>
            <person name="Totoki Y."/>
            <person name="Taylor T."/>
            <person name="Weissenbach J."/>
            <person name="Heilig R."/>
            <person name="Saurin W."/>
            <person name="Artiguenave F."/>
            <person name="Brottier P."/>
            <person name="Bruls T."/>
            <person name="Pelletier E."/>
            <person name="Robert C."/>
            <person name="Wincker P."/>
            <person name="Smith D.R."/>
            <person name="Doucette-Stamm L."/>
            <person name="Rubenfield M."/>
            <person name="Weinstock K."/>
            <person name="Lee H.M."/>
            <person name="Dubois J."/>
            <person name="Rosenthal A."/>
            <person name="Platzer M."/>
            <person name="Nyakatura G."/>
            <person name="Taudien S."/>
            <person name="Rump A."/>
            <person name="Yang H."/>
            <person name="Yu J."/>
            <person name="Wang J."/>
            <person name="Huang G."/>
            <person name="Gu J."/>
            <person name="Hood L."/>
            <person name="Rowen L."/>
            <person name="Madan A."/>
            <person name="Qin S."/>
            <person name="Davis R.W."/>
            <person name="Federspiel N.A."/>
            <person name="Abola A.P."/>
            <person name="Proctor M.J."/>
            <person name="Myers R.M."/>
            <person name="Schmutz J."/>
            <person name="Dickson M."/>
            <person name="Grimwood J."/>
            <person name="Cox D.R."/>
            <person name="Olson M.V."/>
            <person name="Kaul R."/>
            <person name="Raymond C."/>
            <person name="Shimizu N."/>
            <person name="Kawasaki K."/>
            <person name="Minoshima S."/>
            <person name="Evans G.A."/>
            <person name="Athanasiou M."/>
            <person name="Schultz R."/>
            <person name="Roe B.A."/>
            <person name="Chen F."/>
            <person name="Pan H."/>
            <person name="Ramser J."/>
            <person name="Lehrach H."/>
            <person name="Reinhardt R."/>
            <person name="McCombie W.R."/>
            <person name="de la Bastide M."/>
            <person name="Dedhia N."/>
            <person name="Blocker H."/>
            <person name="Hornischer K."/>
            <person name="Nordsiek G."/>
            <person name="Agarwala R."/>
            <person name="Aravind L."/>
            <person name="Bailey J.A."/>
            <person name="Bateman A."/>
            <person name="Batzoglou S."/>
            <person name="Birney E."/>
            <person name="Bork P."/>
            <person name="Brown D.G."/>
            <person name="Burge C.B."/>
            <person name="Cerutti L."/>
            <person name="Chen H.C."/>
            <person name="Church D."/>
            <person name="Clamp M."/>
            <person name="Copley R.R."/>
            <person name="Doerks T."/>
            <person name="Eddy S.R."/>
            <person name="Eichler E.E."/>
            <person name="Furey T.S."/>
            <person name="Galagan J."/>
            <person name="Gilbert J.G."/>
            <person name="Harmon C."/>
            <person name="Hayashizaki Y."/>
            <person name="Haussler D."/>
            <person name="Hermjakob H."/>
            <person name="Hokamp K."/>
            <person name="Jang W."/>
            <person name="Johnson L.S."/>
            <person name="Jones T.A."/>
            <person name="Kasif S."/>
            <person name="Kaspryzk A."/>
            <person name="Kennedy S."/>
            <person name="Kent W.J."/>
            <person name="Kitts P."/>
            <person name="Koonin E.V."/>
            <person name="Korf I."/>
            <person name="Kulp D."/>
            <person name="Lancet D."/>
            <person name="Lowe T.M."/>
            <person name="McLysaght A."/>
            <person name="Mikkelsen T."/>
            <person name="Moran J.V."/>
            <person name="Mulder N."/>
            <person name="Pollara V.J."/>
            <person name="Ponting C.P."/>
            <person name="Schuler G."/>
            <person name="Schultz J."/>
            <person name="Slater G."/>
            <person name="Smit A.F."/>
            <person name="Stupka E."/>
            <person name="Szustakowski J."/>
            <person name="Thierry-Mieg D."/>
            <person name="Thierry-Mieg J."/>
            <person name="Wagner L."/>
            <person name="Wallis J."/>
            <person name="Wheeler R."/>
            <person name="Williams A."/>
            <person name="Wolf Y.I."/>
            <person name="Wolfe K.H."/>
            <person name="Yang S.P."/>
            <person name="Yeh R.F."/>
            <person name="Collins F."/>
            <person name="Guyer M.S."/>
            <person name="Peterson J."/>
            <person name="Felsenfeld A."/>
            <person name="Wetterstrand K.A."/>
            <person name="Patrinos A."/>
            <person name="Morgan M.J."/>
            <person name="de Jong P."/>
            <person name="Catanese J.J."/>
            <person name="Osoegawa K."/>
            <person name="Shizuya H."/>
            <person name="Choi S."/>
            <person name="Chen Y.J."/>
        </authorList>
    </citation>
    <scope>NUCLEOTIDE SEQUENCE [LARGE SCALE GENOMIC DNA]</scope>
</reference>
<evidence type="ECO:0000313" key="2">
    <source>
        <dbReference type="Proteomes" id="UP000005640"/>
    </source>
</evidence>
<keyword evidence="3 4" id="KW-1267">Proteomics identification</keyword>
<reference evidence="1 2" key="3">
    <citation type="journal article" date="2006" name="Nature">
        <title>Human chromosome 11 DNA sequence and analysis including novel gene identification.</title>
        <authorList>
            <person name="Taylor T.D."/>
            <person name="Noguchi H."/>
            <person name="Totoki Y."/>
            <person name="Toyoda A."/>
            <person name="Kuroki Y."/>
            <person name="Dewar K."/>
            <person name="Lloyd C."/>
            <person name="Itoh T."/>
            <person name="Takeda T."/>
            <person name="Kim D.W."/>
            <person name="She X."/>
            <person name="Barlow K.F."/>
            <person name="Bloom T."/>
            <person name="Bruford E."/>
            <person name="Chang J.L."/>
            <person name="Cuomo C.A."/>
            <person name="Eichler E."/>
            <person name="FitzGerald M.G."/>
            <person name="Jaffe D.B."/>
            <person name="LaButti K."/>
            <person name="Nicol R."/>
            <person name="Park H.S."/>
            <person name="Seaman C."/>
            <person name="Sougnez C."/>
            <person name="Yang X."/>
            <person name="Zimmer A.R."/>
            <person name="Zody M.C."/>
            <person name="Birren B.W."/>
            <person name="Nusbaum C."/>
            <person name="Fujiyama A."/>
            <person name="Hattori M."/>
            <person name="Rogers J."/>
            <person name="Lander E.S."/>
            <person name="Sakaki Y."/>
        </authorList>
    </citation>
    <scope>NUCLEOTIDE SEQUENCE [LARGE SCALE GENOMIC DNA]</scope>
</reference>
<accession>A0A994J3P2</accession>
<dbReference type="OpenTargets" id="ENSG00000133884"/>
<dbReference type="Ensembl" id="ENST00000703426.1">
    <property type="protein sequence ID" value="ENSP00000515297.1"/>
    <property type="gene ID" value="ENSG00000133884.12"/>
</dbReference>
<gene>
    <name evidence="1" type="primary">DPF2</name>
</gene>
<protein>
    <submittedName>
        <fullName evidence="1">Double PHD fingers 2</fullName>
    </submittedName>
</protein>